<organism evidence="2 3">
    <name type="scientific">Actinorhabdospora filicis</name>
    <dbReference type="NCBI Taxonomy" id="1785913"/>
    <lineage>
        <taxon>Bacteria</taxon>
        <taxon>Bacillati</taxon>
        <taxon>Actinomycetota</taxon>
        <taxon>Actinomycetes</taxon>
        <taxon>Micromonosporales</taxon>
        <taxon>Micromonosporaceae</taxon>
        <taxon>Actinorhabdospora</taxon>
    </lineage>
</organism>
<keyword evidence="3" id="KW-1185">Reference proteome</keyword>
<evidence type="ECO:0000313" key="3">
    <source>
        <dbReference type="Proteomes" id="UP001165079"/>
    </source>
</evidence>
<evidence type="ECO:0000256" key="1">
    <source>
        <dbReference type="SAM" id="MobiDB-lite"/>
    </source>
</evidence>
<reference evidence="2" key="1">
    <citation type="submission" date="2023-03" db="EMBL/GenBank/DDBJ databases">
        <title>Actinorhabdospora filicis NBRC 111898.</title>
        <authorList>
            <person name="Ichikawa N."/>
            <person name="Sato H."/>
            <person name="Tonouchi N."/>
        </authorList>
    </citation>
    <scope>NUCLEOTIDE SEQUENCE</scope>
    <source>
        <strain evidence="2">NBRC 111898</strain>
    </source>
</reference>
<protein>
    <recommendedName>
        <fullName evidence="4">Type I-E CRISPR-associated protein Cse1/CasA</fullName>
    </recommendedName>
</protein>
<dbReference type="EMBL" id="BSTX01000002">
    <property type="protein sequence ID" value="GLZ78353.1"/>
    <property type="molecule type" value="Genomic_DNA"/>
</dbReference>
<name>A0A9W6W9U5_9ACTN</name>
<sequence>MNSPSFDLLTRPWLTPIGDHAPDPSGLIDFFKRAHSLTDIQWPFAPAASGLSRVLTVLTARVTGLDDPGRGFDDWAARRAVLLTKGHFDPETVEDYFERWKDRFDLFGARPFLQDPRLATQCEKTSGVNKLVPRRPSGNNQVLWDHNTDLDARPLDPVDALWGLLTLLFYGPSGRCTSRTVGGVANANSLGGPLRRTISYHSLAPTVFQSLVLSVPYPVVDPDGEDAAPWERDEPPDPAAAPPAPSGVAGVLTGRFQHAVLLSPSPDGPTVIDCRLTWAWRFPVPEVKDPYLVYLHNSKGEEYARFADADRDLWRDLDSLLLADVGHDHRRRPGVFEGLETGVPFDLLESLRVRSFGFDQDGQTRDSMYITATTPPQILQLMLSGDGAWRISRLRSEAERYASNLAAALRSAWTAVNDPSNGSGKPVRKELSSGAWPSRGLARYWPAAEQLFWQLLRDDLGGEDDPRPKFVRLALDAYDGVLDYPSVTPRMARAFALNRKRVFGISTQPTGGRS</sequence>
<dbReference type="AlphaFoldDB" id="A0A9W6W9U5"/>
<feature type="region of interest" description="Disordered" evidence="1">
    <location>
        <begin position="223"/>
        <end position="247"/>
    </location>
</feature>
<dbReference type="Pfam" id="PF09481">
    <property type="entry name" value="CRISPR_Cse1"/>
    <property type="match status" value="1"/>
</dbReference>
<dbReference type="Proteomes" id="UP001165079">
    <property type="component" value="Unassembled WGS sequence"/>
</dbReference>
<dbReference type="InterPro" id="IPR013381">
    <property type="entry name" value="CRISPR-assoc_prot_Cse1"/>
</dbReference>
<accession>A0A9W6W9U5</accession>
<dbReference type="RefSeq" id="WP_285663511.1">
    <property type="nucleotide sequence ID" value="NZ_BSTX01000002.1"/>
</dbReference>
<comment type="caution">
    <text evidence="2">The sequence shown here is derived from an EMBL/GenBank/DDBJ whole genome shotgun (WGS) entry which is preliminary data.</text>
</comment>
<evidence type="ECO:0000313" key="2">
    <source>
        <dbReference type="EMBL" id="GLZ78353.1"/>
    </source>
</evidence>
<proteinExistence type="predicted"/>
<gene>
    <name evidence="2" type="ORF">Afil01_31600</name>
</gene>
<evidence type="ECO:0008006" key="4">
    <source>
        <dbReference type="Google" id="ProtNLM"/>
    </source>
</evidence>
<dbReference type="NCBIfam" id="TIGR02547">
    <property type="entry name" value="casA_cse1"/>
    <property type="match status" value="1"/>
</dbReference>